<reference evidence="2" key="1">
    <citation type="submission" date="2022-11" db="UniProtKB">
        <authorList>
            <consortium name="WormBaseParasite"/>
        </authorList>
    </citation>
    <scope>IDENTIFICATION</scope>
</reference>
<evidence type="ECO:0000313" key="2">
    <source>
        <dbReference type="WBParaSite" id="ES5_v2.g19194.t1"/>
    </source>
</evidence>
<protein>
    <submittedName>
        <fullName evidence="2">Uncharacterized protein</fullName>
    </submittedName>
</protein>
<proteinExistence type="predicted"/>
<dbReference type="WBParaSite" id="ES5_v2.g19194.t1">
    <property type="protein sequence ID" value="ES5_v2.g19194.t1"/>
    <property type="gene ID" value="ES5_v2.g19194"/>
</dbReference>
<name>A0AC34FPB3_9BILA</name>
<dbReference type="Proteomes" id="UP000887579">
    <property type="component" value="Unplaced"/>
</dbReference>
<organism evidence="1 2">
    <name type="scientific">Panagrolaimus sp. ES5</name>
    <dbReference type="NCBI Taxonomy" id="591445"/>
    <lineage>
        <taxon>Eukaryota</taxon>
        <taxon>Metazoa</taxon>
        <taxon>Ecdysozoa</taxon>
        <taxon>Nematoda</taxon>
        <taxon>Chromadorea</taxon>
        <taxon>Rhabditida</taxon>
        <taxon>Tylenchina</taxon>
        <taxon>Panagrolaimomorpha</taxon>
        <taxon>Panagrolaimoidea</taxon>
        <taxon>Panagrolaimidae</taxon>
        <taxon>Panagrolaimus</taxon>
    </lineage>
</organism>
<sequence length="273" mass="31294">MTTFTINQTYQSSVYFYTYINFATSTTIKFLPYTFAVASTTIKLYLNGYLFEIDNNTMIKTFNKNYNNQIVLDSPKTTTLNFFLETLPCKLSYYNLRKAIETTTPKSSEEFVIFITAEKIAEFERLNKILSVIAILAIISQRNHAWKQWIRNSLVCFSIEELQIRYSYAVYTKLLKTKTNQSYLYYSMSSYPLSCNIAHAKNIRQSCFPAQSKMIHAGSPVSKTAITESISTKPTTTFTTPMALLSKSPFTLMSDFISFNADELIPKAFCKAK</sequence>
<accession>A0AC34FPB3</accession>
<evidence type="ECO:0000313" key="1">
    <source>
        <dbReference type="Proteomes" id="UP000887579"/>
    </source>
</evidence>